<dbReference type="EMBL" id="LR746272">
    <property type="protein sequence ID" value="CAA7402728.1"/>
    <property type="molecule type" value="Genomic_DNA"/>
</dbReference>
<organism evidence="2 3">
    <name type="scientific">Spirodela intermedia</name>
    <name type="common">Intermediate duckweed</name>
    <dbReference type="NCBI Taxonomy" id="51605"/>
    <lineage>
        <taxon>Eukaryota</taxon>
        <taxon>Viridiplantae</taxon>
        <taxon>Streptophyta</taxon>
        <taxon>Embryophyta</taxon>
        <taxon>Tracheophyta</taxon>
        <taxon>Spermatophyta</taxon>
        <taxon>Magnoliopsida</taxon>
        <taxon>Liliopsida</taxon>
        <taxon>Araceae</taxon>
        <taxon>Lemnoideae</taxon>
        <taxon>Spirodela</taxon>
    </lineage>
</organism>
<accession>A0A7I8L095</accession>
<name>A0A7I8L095_SPIIN</name>
<dbReference type="Proteomes" id="UP000663760">
    <property type="component" value="Chromosome 9"/>
</dbReference>
<keyword evidence="3" id="KW-1185">Reference proteome</keyword>
<evidence type="ECO:0000313" key="2">
    <source>
        <dbReference type="EMBL" id="CAA7402728.1"/>
    </source>
</evidence>
<protein>
    <submittedName>
        <fullName evidence="2">Uncharacterized protein</fullName>
    </submittedName>
</protein>
<dbReference type="EMBL" id="LR743596">
    <property type="protein sequence ID" value="CAA2626666.1"/>
    <property type="molecule type" value="Genomic_DNA"/>
</dbReference>
<dbReference type="AlphaFoldDB" id="A0A7I8L095"/>
<sequence>MKYNPTHMLVHRTNSGKRCSNNFKMIMKEEPMVRQETIHQVANRLTKHAAVSSKACIHPVEVTSGRQTEWPAAKLPPCLPSFLDRHPRRYSDVLDSLRALSFFSEVLKQLRGNHPCPQCSTR</sequence>
<evidence type="ECO:0000313" key="3">
    <source>
        <dbReference type="Proteomes" id="UP000663760"/>
    </source>
</evidence>
<proteinExistence type="predicted"/>
<reference evidence="2" key="1">
    <citation type="submission" date="2020-02" db="EMBL/GenBank/DDBJ databases">
        <authorList>
            <person name="Scholz U."/>
            <person name="Mascher M."/>
            <person name="Fiebig A."/>
        </authorList>
    </citation>
    <scope>NUCLEOTIDE SEQUENCE</scope>
</reference>
<evidence type="ECO:0000313" key="1">
    <source>
        <dbReference type="EMBL" id="CAA2626666.1"/>
    </source>
</evidence>
<gene>
    <name evidence="1" type="ORF">SI7747_09012359</name>
    <name evidence="2" type="ORF">SI8410_09013406</name>
</gene>